<dbReference type="AlphaFoldDB" id="A0A0B0NS73"/>
<dbReference type="Proteomes" id="UP000032142">
    <property type="component" value="Unassembled WGS sequence"/>
</dbReference>
<evidence type="ECO:0000313" key="2">
    <source>
        <dbReference type="Proteomes" id="UP000032142"/>
    </source>
</evidence>
<dbReference type="EMBL" id="KN404381">
    <property type="protein sequence ID" value="KHG15690.1"/>
    <property type="molecule type" value="Genomic_DNA"/>
</dbReference>
<gene>
    <name evidence="1" type="ORF">F383_20893</name>
</gene>
<evidence type="ECO:0000313" key="1">
    <source>
        <dbReference type="EMBL" id="KHG15690.1"/>
    </source>
</evidence>
<accession>A0A0B0NS73</accession>
<protein>
    <submittedName>
        <fullName evidence="1">Uncharacterized protein</fullName>
    </submittedName>
</protein>
<proteinExistence type="predicted"/>
<reference evidence="2" key="1">
    <citation type="submission" date="2014-09" db="EMBL/GenBank/DDBJ databases">
        <authorList>
            <person name="Mudge J."/>
            <person name="Ramaraj T."/>
            <person name="Lindquist I.E."/>
            <person name="Bharti A.K."/>
            <person name="Sundararajan A."/>
            <person name="Cameron C.T."/>
            <person name="Woodward J.E."/>
            <person name="May G.D."/>
            <person name="Brubaker C."/>
            <person name="Broadhvest J."/>
            <person name="Wilkins T.A."/>
        </authorList>
    </citation>
    <scope>NUCLEOTIDE SEQUENCE</scope>
    <source>
        <strain evidence="2">cv. AKA8401</strain>
    </source>
</reference>
<sequence length="27" mass="3052">MPCFDIYTFSKGTKIIFDSVVVTLDNP</sequence>
<keyword evidence="2" id="KW-1185">Reference proteome</keyword>
<organism evidence="1 2">
    <name type="scientific">Gossypium arboreum</name>
    <name type="common">Tree cotton</name>
    <name type="synonym">Gossypium nanking</name>
    <dbReference type="NCBI Taxonomy" id="29729"/>
    <lineage>
        <taxon>Eukaryota</taxon>
        <taxon>Viridiplantae</taxon>
        <taxon>Streptophyta</taxon>
        <taxon>Embryophyta</taxon>
        <taxon>Tracheophyta</taxon>
        <taxon>Spermatophyta</taxon>
        <taxon>Magnoliopsida</taxon>
        <taxon>eudicotyledons</taxon>
        <taxon>Gunneridae</taxon>
        <taxon>Pentapetalae</taxon>
        <taxon>rosids</taxon>
        <taxon>malvids</taxon>
        <taxon>Malvales</taxon>
        <taxon>Malvaceae</taxon>
        <taxon>Malvoideae</taxon>
        <taxon>Gossypium</taxon>
    </lineage>
</organism>
<name>A0A0B0NS73_GOSAR</name>